<dbReference type="PATRIC" id="fig|28128.5.peg.1268"/>
<reference evidence="2" key="1">
    <citation type="submission" date="2016-01" db="EMBL/GenBank/DDBJ databases">
        <authorList>
            <person name="Mitreva M."/>
            <person name="Pepin K.H."/>
            <person name="Mihindukulasuriya K.A."/>
            <person name="Fulton R."/>
            <person name="Fronick C."/>
            <person name="O'Laughlin M."/>
            <person name="Miner T."/>
            <person name="Herter B."/>
            <person name="Rosa B.A."/>
            <person name="Cordes M."/>
            <person name="Tomlinson C."/>
            <person name="Wollam A."/>
            <person name="Palsikar V.B."/>
            <person name="Mardis E.R."/>
            <person name="Wilson R.K."/>
        </authorList>
    </citation>
    <scope>NUCLEOTIDE SEQUENCE [LARGE SCALE GENOMIC DNA]</scope>
    <source>
        <strain evidence="2">MJR7716</strain>
    </source>
</reference>
<gene>
    <name evidence="1" type="ORF">HMPREF3226_01244</name>
</gene>
<organism evidence="1 2">
    <name type="scientific">Prevotella corporis</name>
    <dbReference type="NCBI Taxonomy" id="28128"/>
    <lineage>
        <taxon>Bacteria</taxon>
        <taxon>Pseudomonadati</taxon>
        <taxon>Bacteroidota</taxon>
        <taxon>Bacteroidia</taxon>
        <taxon>Bacteroidales</taxon>
        <taxon>Prevotellaceae</taxon>
        <taxon>Prevotella</taxon>
    </lineage>
</organism>
<proteinExistence type="predicted"/>
<accession>A0A133Q988</accession>
<name>A0A133Q988_9BACT</name>
<comment type="caution">
    <text evidence="1">The sequence shown here is derived from an EMBL/GenBank/DDBJ whole genome shotgun (WGS) entry which is preliminary data.</text>
</comment>
<evidence type="ECO:0000313" key="2">
    <source>
        <dbReference type="Proteomes" id="UP000070533"/>
    </source>
</evidence>
<dbReference type="Proteomes" id="UP000070533">
    <property type="component" value="Unassembled WGS sequence"/>
</dbReference>
<sequence length="39" mass="4637">MRKILAKDQHLKSKRSSSTIRKMTFFLRPMLITSAKDDR</sequence>
<dbReference type="AlphaFoldDB" id="A0A133Q988"/>
<dbReference type="EMBL" id="LRQG01000092">
    <property type="protein sequence ID" value="KXA39409.1"/>
    <property type="molecule type" value="Genomic_DNA"/>
</dbReference>
<evidence type="ECO:0000313" key="1">
    <source>
        <dbReference type="EMBL" id="KXA39409.1"/>
    </source>
</evidence>
<protein>
    <submittedName>
        <fullName evidence="1">Uncharacterized protein</fullName>
    </submittedName>
</protein>
<keyword evidence="2" id="KW-1185">Reference proteome</keyword>